<dbReference type="GO" id="GO:0005829">
    <property type="term" value="C:cytosol"/>
    <property type="evidence" value="ECO:0007669"/>
    <property type="project" value="TreeGrafter"/>
</dbReference>
<evidence type="ECO:0000313" key="1">
    <source>
        <dbReference type="EMBL" id="ACK69267.1"/>
    </source>
</evidence>
<dbReference type="RefSeq" id="WP_012598214.1">
    <property type="nucleotide sequence ID" value="NC_011729.1"/>
</dbReference>
<evidence type="ECO:0000313" key="2">
    <source>
        <dbReference type="Proteomes" id="UP000002384"/>
    </source>
</evidence>
<sequence>MVLSDSQNHSQAELMEDLLTFIEQLPSHKHSQLIMRALKVLMRIAGEDIDRLDWKILTSSIEDMEKGFKVFYPYRHIRKVTIFGSARIAPLSSEYRLAVEFARRITQAGFMVLTGGGGGIMQAGNEGAGREQSFGLNIQLPFEQVSNHFIADDPKLVNFKYFFTRKLFFLRESDAVALFPGGFGTQDEAFETLTLCQTGKYGPAPLVLIDEPDGDYWQTWNEQIQKNLLERGLISPEDTNLYTVTNNLEAACNTIRYFYRVYHSSRYVGQQYVMRLNDFLSDEQVEQLNEEFNDILVKGKIQKSGALPEENNDETADLPRLVFYFDQRSFGRLYQMIHTINQFKTVSSTQKHPEWK</sequence>
<dbReference type="HOGENOM" id="CLU_058336_0_2_3"/>
<dbReference type="PANTHER" id="PTHR43393">
    <property type="entry name" value="CYTOKININ RIBOSIDE 5'-MONOPHOSPHATE PHOSPHORIBOHYDROLASE"/>
    <property type="match status" value="1"/>
</dbReference>
<evidence type="ECO:0008006" key="3">
    <source>
        <dbReference type="Google" id="ProtNLM"/>
    </source>
</evidence>
<dbReference type="InterPro" id="IPR052341">
    <property type="entry name" value="LOG_family_nucleotidases"/>
</dbReference>
<dbReference type="Pfam" id="PF03641">
    <property type="entry name" value="Lysine_decarbox"/>
    <property type="match status" value="1"/>
</dbReference>
<reference evidence="2" key="1">
    <citation type="journal article" date="2011" name="MBio">
        <title>Novel metabolic attributes of the genus Cyanothece, comprising a group of unicellular nitrogen-fixing Cyanobacteria.</title>
        <authorList>
            <person name="Bandyopadhyay A."/>
            <person name="Elvitigala T."/>
            <person name="Welsh E."/>
            <person name="Stockel J."/>
            <person name="Liberton M."/>
            <person name="Min H."/>
            <person name="Sherman L.A."/>
            <person name="Pakrasi H.B."/>
        </authorList>
    </citation>
    <scope>NUCLEOTIDE SEQUENCE [LARGE SCALE GENOMIC DNA]</scope>
    <source>
        <strain evidence="2">PCC 7424</strain>
    </source>
</reference>
<accession>B7KH58</accession>
<dbReference type="KEGG" id="cyc:PCC7424_0811"/>
<organism evidence="1 2">
    <name type="scientific">Gloeothece citriformis (strain PCC 7424)</name>
    <name type="common">Cyanothece sp. (strain PCC 7424)</name>
    <dbReference type="NCBI Taxonomy" id="65393"/>
    <lineage>
        <taxon>Bacteria</taxon>
        <taxon>Bacillati</taxon>
        <taxon>Cyanobacteriota</taxon>
        <taxon>Cyanophyceae</taxon>
        <taxon>Oscillatoriophycideae</taxon>
        <taxon>Chroococcales</taxon>
        <taxon>Aphanothecaceae</taxon>
        <taxon>Gloeothece</taxon>
        <taxon>Gloeothece citriformis</taxon>
    </lineage>
</organism>
<protein>
    <recommendedName>
        <fullName evidence="3">Cytochrome D ubiquinol oxidase subunit II</fullName>
    </recommendedName>
</protein>
<dbReference type="Proteomes" id="UP000002384">
    <property type="component" value="Chromosome"/>
</dbReference>
<dbReference type="EMBL" id="CP001291">
    <property type="protein sequence ID" value="ACK69267.1"/>
    <property type="molecule type" value="Genomic_DNA"/>
</dbReference>
<dbReference type="eggNOG" id="COG1611">
    <property type="taxonomic scope" value="Bacteria"/>
</dbReference>
<keyword evidence="2" id="KW-1185">Reference proteome</keyword>
<dbReference type="PANTHER" id="PTHR43393:SF2">
    <property type="entry name" value="CYTOKININ RIBOSIDE 5'-MONOPHOSPHATE PHOSPHORIBOHYDROLASE"/>
    <property type="match status" value="1"/>
</dbReference>
<name>B7KH58_GLOC7</name>
<gene>
    <name evidence="1" type="ordered locus">PCC7424_0811</name>
</gene>
<dbReference type="SUPFAM" id="SSF102405">
    <property type="entry name" value="MCP/YpsA-like"/>
    <property type="match status" value="1"/>
</dbReference>
<proteinExistence type="predicted"/>
<dbReference type="AlphaFoldDB" id="B7KH58"/>
<dbReference type="Gene3D" id="3.40.50.450">
    <property type="match status" value="1"/>
</dbReference>
<dbReference type="OrthoDB" id="9801098at2"/>
<dbReference type="InterPro" id="IPR031100">
    <property type="entry name" value="LOG_fam"/>
</dbReference>